<sequence length="152" mass="16984">MGRGDDRARRVDGDGPRREREVTRIATCQCGQLSLACDGEPARVSVCHCLDCQKRSGAPFAAQARFPAEQVTVSGTDKVWERTAESGNTSEHHFCPECGSEVWYVARPFLEMMAIPVGRFADPEFPPPEYSVYEVRRHPWVAVVGEGIEHYD</sequence>
<dbReference type="Gene3D" id="3.90.1590.10">
    <property type="entry name" value="glutathione-dependent formaldehyde- activating enzyme (gfa)"/>
    <property type="match status" value="1"/>
</dbReference>
<feature type="domain" description="CENP-V/GFA" evidence="5">
    <location>
        <begin position="24"/>
        <end position="141"/>
    </location>
</feature>
<evidence type="ECO:0000313" key="6">
    <source>
        <dbReference type="EMBL" id="MXP29531.1"/>
    </source>
</evidence>
<dbReference type="Pfam" id="PF04828">
    <property type="entry name" value="GFA"/>
    <property type="match status" value="1"/>
</dbReference>
<dbReference type="PROSITE" id="PS51891">
    <property type="entry name" value="CENP_V_GFA"/>
    <property type="match status" value="1"/>
</dbReference>
<accession>A0A845AKX5</accession>
<keyword evidence="3" id="KW-0862">Zinc</keyword>
<evidence type="ECO:0000256" key="2">
    <source>
        <dbReference type="ARBA" id="ARBA00022723"/>
    </source>
</evidence>
<dbReference type="Proteomes" id="UP000439780">
    <property type="component" value="Unassembled WGS sequence"/>
</dbReference>
<keyword evidence="4" id="KW-0456">Lyase</keyword>
<organism evidence="6 7">
    <name type="scientific">Qipengyuania algicida</name>
    <dbReference type="NCBI Taxonomy" id="1836209"/>
    <lineage>
        <taxon>Bacteria</taxon>
        <taxon>Pseudomonadati</taxon>
        <taxon>Pseudomonadota</taxon>
        <taxon>Alphaproteobacteria</taxon>
        <taxon>Sphingomonadales</taxon>
        <taxon>Erythrobacteraceae</taxon>
        <taxon>Qipengyuania</taxon>
    </lineage>
</organism>
<gene>
    <name evidence="6" type="ORF">GRI58_11945</name>
</gene>
<proteinExistence type="inferred from homology"/>
<dbReference type="PANTHER" id="PTHR33337:SF40">
    <property type="entry name" value="CENP-V_GFA DOMAIN-CONTAINING PROTEIN-RELATED"/>
    <property type="match status" value="1"/>
</dbReference>
<comment type="similarity">
    <text evidence="1">Belongs to the Gfa family.</text>
</comment>
<dbReference type="GO" id="GO:0046872">
    <property type="term" value="F:metal ion binding"/>
    <property type="evidence" value="ECO:0007669"/>
    <property type="project" value="UniProtKB-KW"/>
</dbReference>
<dbReference type="InterPro" id="IPR011057">
    <property type="entry name" value="Mss4-like_sf"/>
</dbReference>
<dbReference type="SUPFAM" id="SSF51316">
    <property type="entry name" value="Mss4-like"/>
    <property type="match status" value="1"/>
</dbReference>
<evidence type="ECO:0000256" key="3">
    <source>
        <dbReference type="ARBA" id="ARBA00022833"/>
    </source>
</evidence>
<reference evidence="6 7" key="1">
    <citation type="submission" date="2019-12" db="EMBL/GenBank/DDBJ databases">
        <title>Genomic-based taxomic classification of the family Erythrobacteraceae.</title>
        <authorList>
            <person name="Xu L."/>
        </authorList>
    </citation>
    <scope>NUCLEOTIDE SEQUENCE [LARGE SCALE GENOMIC DNA]</scope>
    <source>
        <strain evidence="6 7">KEMB 9005-328</strain>
    </source>
</reference>
<name>A0A845AKX5_9SPHN</name>
<protein>
    <recommendedName>
        <fullName evidence="5">CENP-V/GFA domain-containing protein</fullName>
    </recommendedName>
</protein>
<comment type="caution">
    <text evidence="6">The sequence shown here is derived from an EMBL/GenBank/DDBJ whole genome shotgun (WGS) entry which is preliminary data.</text>
</comment>
<keyword evidence="7" id="KW-1185">Reference proteome</keyword>
<evidence type="ECO:0000256" key="4">
    <source>
        <dbReference type="ARBA" id="ARBA00023239"/>
    </source>
</evidence>
<evidence type="ECO:0000259" key="5">
    <source>
        <dbReference type="PROSITE" id="PS51891"/>
    </source>
</evidence>
<dbReference type="InterPro" id="IPR006913">
    <property type="entry name" value="CENP-V/GFA"/>
</dbReference>
<dbReference type="OrthoDB" id="7186766at2"/>
<dbReference type="EMBL" id="WTYA01000009">
    <property type="protein sequence ID" value="MXP29531.1"/>
    <property type="molecule type" value="Genomic_DNA"/>
</dbReference>
<evidence type="ECO:0000313" key="7">
    <source>
        <dbReference type="Proteomes" id="UP000439780"/>
    </source>
</evidence>
<evidence type="ECO:0000256" key="1">
    <source>
        <dbReference type="ARBA" id="ARBA00005495"/>
    </source>
</evidence>
<dbReference type="GO" id="GO:0016846">
    <property type="term" value="F:carbon-sulfur lyase activity"/>
    <property type="evidence" value="ECO:0007669"/>
    <property type="project" value="InterPro"/>
</dbReference>
<dbReference type="AlphaFoldDB" id="A0A845AKX5"/>
<keyword evidence="2" id="KW-0479">Metal-binding</keyword>
<dbReference type="PANTHER" id="PTHR33337">
    <property type="entry name" value="GFA DOMAIN-CONTAINING PROTEIN"/>
    <property type="match status" value="1"/>
</dbReference>